<name>A0ABY2DNM8_9ACTN</name>
<dbReference type="EMBL" id="SMKE01000065">
    <property type="protein sequence ID" value="TDC01139.1"/>
    <property type="molecule type" value="Genomic_DNA"/>
</dbReference>
<keyword evidence="3" id="KW-1185">Reference proteome</keyword>
<organism evidence="2 3">
    <name type="scientific">Micromonospora fluostatini</name>
    <dbReference type="NCBI Taxonomy" id="1629071"/>
    <lineage>
        <taxon>Bacteria</taxon>
        <taxon>Bacillati</taxon>
        <taxon>Actinomycetota</taxon>
        <taxon>Actinomycetes</taxon>
        <taxon>Micromonosporales</taxon>
        <taxon>Micromonosporaceae</taxon>
        <taxon>Micromonospora</taxon>
    </lineage>
</organism>
<dbReference type="Pfam" id="PF26096">
    <property type="entry name" value="DUF8033"/>
    <property type="match status" value="1"/>
</dbReference>
<evidence type="ECO:0000313" key="3">
    <source>
        <dbReference type="Proteomes" id="UP000295626"/>
    </source>
</evidence>
<protein>
    <recommendedName>
        <fullName evidence="1">DUF8033 domain-containing protein</fullName>
    </recommendedName>
</protein>
<feature type="domain" description="DUF8033" evidence="1">
    <location>
        <begin position="57"/>
        <end position="93"/>
    </location>
</feature>
<evidence type="ECO:0000259" key="1">
    <source>
        <dbReference type="Pfam" id="PF26096"/>
    </source>
</evidence>
<comment type="caution">
    <text evidence="2">The sequence shown here is derived from an EMBL/GenBank/DDBJ whole genome shotgun (WGS) entry which is preliminary data.</text>
</comment>
<dbReference type="InterPro" id="IPR058346">
    <property type="entry name" value="DUF8033"/>
</dbReference>
<accession>A0ABY2DNM8</accession>
<sequence>MATHGAARRRTISALTRREAFRRPGFAMSATTGKVWDAGRLSDDDRKAFEADRDGAGITYTVLSWATPIAWVTTDGTVRVPDTYYSRTTSTHQGLCRTYL</sequence>
<gene>
    <name evidence="2" type="ORF">E1091_03470</name>
</gene>
<dbReference type="Proteomes" id="UP000295626">
    <property type="component" value="Unassembled WGS sequence"/>
</dbReference>
<evidence type="ECO:0000313" key="2">
    <source>
        <dbReference type="EMBL" id="TDC01139.1"/>
    </source>
</evidence>
<proteinExistence type="predicted"/>
<reference evidence="2 3" key="1">
    <citation type="submission" date="2019-02" db="EMBL/GenBank/DDBJ databases">
        <title>Draft genome sequences of novel Actinobacteria.</title>
        <authorList>
            <person name="Sahin N."/>
            <person name="Ay H."/>
            <person name="Saygin H."/>
        </authorList>
    </citation>
    <scope>NUCLEOTIDE SEQUENCE [LARGE SCALE GENOMIC DNA]</scope>
    <source>
        <strain evidence="2 3">JCM 30529</strain>
    </source>
</reference>